<dbReference type="Pfam" id="PF03372">
    <property type="entry name" value="Exo_endo_phos"/>
    <property type="match status" value="1"/>
</dbReference>
<dbReference type="SUPFAM" id="SSF56219">
    <property type="entry name" value="DNase I-like"/>
    <property type="match status" value="1"/>
</dbReference>
<keyword evidence="1" id="KW-0472">Membrane</keyword>
<feature type="transmembrane region" description="Helical" evidence="1">
    <location>
        <begin position="51"/>
        <end position="69"/>
    </location>
</feature>
<dbReference type="OrthoDB" id="4316587at2"/>
<accession>A0A5P2D9N9</accession>
<sequence>MPFSTRRHAGPAGRSRHTRRIAVSAALLFVVLLFPHLLPNSPGRLGSLAETVLPWFGVLIPVLLLWALMRGSPLGVAATLAPLVAWCCLFVPVLTGAPRAAHAEFKALTFNVGGERTTPEEIAREVIATGADLVALEKVPVPDMARYKKALAGTYKHHATDNTLGLWSRYALRDVEPMDLGGRWPHAIRAVAATPGGDTAVYAVRLPSVRVRVNEGFTIGRRDEAATELADRVAGDRSARVMVLGDLNGSLDDRGLAPLARHLSPAQAAAGRGFGFTWPAAFPVVRIDHVLLRGLEPTSTSVLPDLGSDHRPVLTGLRRAA</sequence>
<dbReference type="EMBL" id="CP029190">
    <property type="protein sequence ID" value="QES51825.1"/>
    <property type="molecule type" value="Genomic_DNA"/>
</dbReference>
<dbReference type="InterPro" id="IPR005135">
    <property type="entry name" value="Endo/exonuclease/phosphatase"/>
</dbReference>
<dbReference type="Gene3D" id="3.60.10.10">
    <property type="entry name" value="Endonuclease/exonuclease/phosphatase"/>
    <property type="match status" value="1"/>
</dbReference>
<gene>
    <name evidence="3" type="ORF">DEJ50_32190</name>
</gene>
<dbReference type="GO" id="GO:0003824">
    <property type="term" value="F:catalytic activity"/>
    <property type="evidence" value="ECO:0007669"/>
    <property type="project" value="InterPro"/>
</dbReference>
<dbReference type="RefSeq" id="WP_150211570.1">
    <property type="nucleotide sequence ID" value="NZ_CP029190.1"/>
</dbReference>
<name>A0A5P2D9N9_STRVZ</name>
<proteinExistence type="predicted"/>
<dbReference type="Proteomes" id="UP000325211">
    <property type="component" value="Chromosome"/>
</dbReference>
<feature type="transmembrane region" description="Helical" evidence="1">
    <location>
        <begin position="21"/>
        <end position="39"/>
    </location>
</feature>
<dbReference type="AlphaFoldDB" id="A0A5P2D9N9"/>
<evidence type="ECO:0000313" key="3">
    <source>
        <dbReference type="EMBL" id="QES51825.1"/>
    </source>
</evidence>
<feature type="transmembrane region" description="Helical" evidence="1">
    <location>
        <begin position="76"/>
        <end position="94"/>
    </location>
</feature>
<evidence type="ECO:0000259" key="2">
    <source>
        <dbReference type="Pfam" id="PF03372"/>
    </source>
</evidence>
<evidence type="ECO:0000256" key="1">
    <source>
        <dbReference type="SAM" id="Phobius"/>
    </source>
</evidence>
<protein>
    <recommendedName>
        <fullName evidence="2">Endonuclease/exonuclease/phosphatase domain-containing protein</fullName>
    </recommendedName>
</protein>
<dbReference type="InterPro" id="IPR036691">
    <property type="entry name" value="Endo/exonu/phosph_ase_sf"/>
</dbReference>
<keyword evidence="1" id="KW-0812">Transmembrane</keyword>
<feature type="domain" description="Endonuclease/exonuclease/phosphatase" evidence="2">
    <location>
        <begin position="108"/>
        <end position="310"/>
    </location>
</feature>
<evidence type="ECO:0000313" key="4">
    <source>
        <dbReference type="Proteomes" id="UP000325211"/>
    </source>
</evidence>
<reference evidence="3 4" key="1">
    <citation type="submission" date="2018-05" db="EMBL/GenBank/DDBJ databases">
        <title>Streptomyces venezuelae.</title>
        <authorList>
            <person name="Kim W."/>
            <person name="Lee N."/>
            <person name="Cho B.-K."/>
        </authorList>
    </citation>
    <scope>NUCLEOTIDE SEQUENCE [LARGE SCALE GENOMIC DNA]</scope>
    <source>
        <strain evidence="3 4">ATCC 21782</strain>
    </source>
</reference>
<organism evidence="3 4">
    <name type="scientific">Streptomyces venezuelae</name>
    <dbReference type="NCBI Taxonomy" id="54571"/>
    <lineage>
        <taxon>Bacteria</taxon>
        <taxon>Bacillati</taxon>
        <taxon>Actinomycetota</taxon>
        <taxon>Actinomycetes</taxon>
        <taxon>Kitasatosporales</taxon>
        <taxon>Streptomycetaceae</taxon>
        <taxon>Streptomyces</taxon>
    </lineage>
</organism>
<keyword evidence="1" id="KW-1133">Transmembrane helix</keyword>